<dbReference type="GO" id="GO:0003700">
    <property type="term" value="F:DNA-binding transcription factor activity"/>
    <property type="evidence" value="ECO:0007669"/>
    <property type="project" value="InterPro"/>
</dbReference>
<dbReference type="InterPro" id="IPR011991">
    <property type="entry name" value="ArsR-like_HTH"/>
</dbReference>
<accession>A0AAQ1RVC9</accession>
<reference evidence="4" key="2">
    <citation type="submission" date="2016-11" db="EMBL/GenBank/DDBJ databases">
        <authorList>
            <person name="Jaros S."/>
            <person name="Januszkiewicz K."/>
            <person name="Wedrychowicz H."/>
        </authorList>
    </citation>
    <scope>NUCLEOTIDE SEQUENCE [LARGE SCALE GENOMIC DNA]</scope>
    <source>
        <strain evidence="4">DSM 4029</strain>
    </source>
</reference>
<evidence type="ECO:0000313" key="5">
    <source>
        <dbReference type="Proteomes" id="UP000474718"/>
    </source>
</evidence>
<name>A0AAQ1RVC9_9FIRM</name>
<protein>
    <submittedName>
        <fullName evidence="3">Helix-turn-helix domain-containing protein</fullName>
    </submittedName>
</protein>
<dbReference type="InterPro" id="IPR001845">
    <property type="entry name" value="HTH_ArsR_DNA-bd_dom"/>
</dbReference>
<feature type="domain" description="HTH arsR-type" evidence="1">
    <location>
        <begin position="6"/>
        <end position="99"/>
    </location>
</feature>
<dbReference type="Gene3D" id="6.10.140.2180">
    <property type="match status" value="1"/>
</dbReference>
<organism evidence="3 4">
    <name type="scientific">Bittarella massiliensis</name>
    <name type="common">ex Durand et al. 2017</name>
    <dbReference type="NCBI Taxonomy" id="1720313"/>
    <lineage>
        <taxon>Bacteria</taxon>
        <taxon>Bacillati</taxon>
        <taxon>Bacillota</taxon>
        <taxon>Clostridia</taxon>
        <taxon>Eubacteriales</taxon>
        <taxon>Oscillospiraceae</taxon>
        <taxon>Bittarella (ex Durand et al. 2017)</taxon>
    </lineage>
</organism>
<dbReference type="InterPro" id="IPR036388">
    <property type="entry name" value="WH-like_DNA-bd_sf"/>
</dbReference>
<evidence type="ECO:0000313" key="2">
    <source>
        <dbReference type="EMBL" id="MZL70139.1"/>
    </source>
</evidence>
<dbReference type="EMBL" id="WWVX01000007">
    <property type="protein sequence ID" value="MZL70139.1"/>
    <property type="molecule type" value="Genomic_DNA"/>
</dbReference>
<dbReference type="SUPFAM" id="SSF46785">
    <property type="entry name" value="Winged helix' DNA-binding domain"/>
    <property type="match status" value="1"/>
</dbReference>
<keyword evidence="5" id="KW-1185">Reference proteome</keyword>
<evidence type="ECO:0000313" key="4">
    <source>
        <dbReference type="Proteomes" id="UP000184089"/>
    </source>
</evidence>
<evidence type="ECO:0000313" key="3">
    <source>
        <dbReference type="EMBL" id="SHF83338.1"/>
    </source>
</evidence>
<dbReference type="Proteomes" id="UP000184089">
    <property type="component" value="Unassembled WGS sequence"/>
</dbReference>
<sequence>MQFTADIMKALLNPVRMRIIQHLILHPTATSGEIAAALSDVPKATLYRHIKKLAQLELLQVAEERPVRGSVERVYRLAPNPQWHGSEEELEQMHQGLFAILLGIMGDFERYFAKQPPPDPAKGDIALTTSTLMLTDDEMRRLSMEMGNVLNPLVENGPAPGRKARKLTFIITPAEAPAAPPEGEEKEDTSC</sequence>
<dbReference type="InterPro" id="IPR036390">
    <property type="entry name" value="WH_DNA-bd_sf"/>
</dbReference>
<reference evidence="3" key="1">
    <citation type="submission" date="2016-11" db="EMBL/GenBank/DDBJ databases">
        <authorList>
            <person name="Varghese N."/>
            <person name="Submissions S."/>
        </authorList>
    </citation>
    <scope>NUCLEOTIDE SEQUENCE</scope>
    <source>
        <strain evidence="3">DSM 4029</strain>
    </source>
</reference>
<dbReference type="Proteomes" id="UP000474718">
    <property type="component" value="Unassembled WGS sequence"/>
</dbReference>
<dbReference type="Pfam" id="PF12840">
    <property type="entry name" value="HTH_20"/>
    <property type="match status" value="1"/>
</dbReference>
<dbReference type="Gene3D" id="1.10.10.10">
    <property type="entry name" value="Winged helix-like DNA-binding domain superfamily/Winged helix DNA-binding domain"/>
    <property type="match status" value="1"/>
</dbReference>
<dbReference type="AlphaFoldDB" id="A0AAQ1RVC9"/>
<dbReference type="CDD" id="cd00090">
    <property type="entry name" value="HTH_ARSR"/>
    <property type="match status" value="1"/>
</dbReference>
<comment type="caution">
    <text evidence="3">The sequence shown here is derived from an EMBL/GenBank/DDBJ whole genome shotgun (WGS) entry which is preliminary data.</text>
</comment>
<dbReference type="RefSeq" id="WP_052537728.1">
    <property type="nucleotide sequence ID" value="NZ_FQVY01000001.1"/>
</dbReference>
<gene>
    <name evidence="2" type="ORF">GT747_10280</name>
    <name evidence="3" type="ORF">SAMN05444424_0851</name>
</gene>
<dbReference type="EMBL" id="FQVY01000001">
    <property type="protein sequence ID" value="SHF83338.1"/>
    <property type="molecule type" value="Genomic_DNA"/>
</dbReference>
<dbReference type="SMART" id="SM00418">
    <property type="entry name" value="HTH_ARSR"/>
    <property type="match status" value="1"/>
</dbReference>
<evidence type="ECO:0000259" key="1">
    <source>
        <dbReference type="SMART" id="SM00418"/>
    </source>
</evidence>
<reference evidence="2 5" key="3">
    <citation type="journal article" date="2019" name="Nat. Med.">
        <title>A library of human gut bacterial isolates paired with longitudinal multiomics data enables mechanistic microbiome research.</title>
        <authorList>
            <person name="Poyet M."/>
            <person name="Groussin M."/>
            <person name="Gibbons S.M."/>
            <person name="Avila-Pacheco J."/>
            <person name="Jiang X."/>
            <person name="Kearney S.M."/>
            <person name="Perrotta A.R."/>
            <person name="Berdy B."/>
            <person name="Zhao S."/>
            <person name="Lieberman T.D."/>
            <person name="Swanson P.K."/>
            <person name="Smith M."/>
            <person name="Roesemann S."/>
            <person name="Alexander J.E."/>
            <person name="Rich S.A."/>
            <person name="Livny J."/>
            <person name="Vlamakis H."/>
            <person name="Clish C."/>
            <person name="Bullock K."/>
            <person name="Deik A."/>
            <person name="Scott J."/>
            <person name="Pierce K.A."/>
            <person name="Xavier R.J."/>
            <person name="Alm E.J."/>
        </authorList>
    </citation>
    <scope>NUCLEOTIDE SEQUENCE [LARGE SCALE GENOMIC DNA]</scope>
    <source>
        <strain evidence="2 5">BIOML-A2</strain>
    </source>
</reference>
<proteinExistence type="predicted"/>